<accession>A0A6J6G5J5</accession>
<name>A0A6J6G5J5_9ZZZZ</name>
<gene>
    <name evidence="1" type="ORF">UFOPK1762_01658</name>
</gene>
<dbReference type="Pfam" id="PF06245">
    <property type="entry name" value="DUF1015"/>
    <property type="match status" value="1"/>
</dbReference>
<organism evidence="1">
    <name type="scientific">freshwater metagenome</name>
    <dbReference type="NCBI Taxonomy" id="449393"/>
    <lineage>
        <taxon>unclassified sequences</taxon>
        <taxon>metagenomes</taxon>
        <taxon>ecological metagenomes</taxon>
    </lineage>
</organism>
<dbReference type="PANTHER" id="PTHR36454">
    <property type="entry name" value="LMO2823 PROTEIN"/>
    <property type="match status" value="1"/>
</dbReference>
<dbReference type="PANTHER" id="PTHR36454:SF1">
    <property type="entry name" value="DUF1015 DOMAIN-CONTAINING PROTEIN"/>
    <property type="match status" value="1"/>
</dbReference>
<evidence type="ECO:0000313" key="1">
    <source>
        <dbReference type="EMBL" id="CAB4596566.1"/>
    </source>
</evidence>
<dbReference type="AlphaFoldDB" id="A0A6J6G5J5"/>
<reference evidence="1" key="1">
    <citation type="submission" date="2020-05" db="EMBL/GenBank/DDBJ databases">
        <authorList>
            <person name="Chiriac C."/>
            <person name="Salcher M."/>
            <person name="Ghai R."/>
            <person name="Kavagutti S V."/>
        </authorList>
    </citation>
    <scope>NUCLEOTIDE SEQUENCE</scope>
</reference>
<dbReference type="InterPro" id="IPR008323">
    <property type="entry name" value="UCP033563"/>
</dbReference>
<proteinExistence type="predicted"/>
<dbReference type="EMBL" id="CAEZTY010000088">
    <property type="protein sequence ID" value="CAB4596566.1"/>
    <property type="molecule type" value="Genomic_DNA"/>
</dbReference>
<sequence length="394" mass="42771">MPRFEPFIGIRYDTTSLDPALVTAPPYDVISPSDRAALIANAPANVVRIDLPVDGDDPYGDAAQQFNRWRTEGVFVDDSEPSFTVYRMEAADENGIIRHTTGVIGAMELTRPGEGDILPHEFTTPKAKSDRLDLLRSTRSNLSAVWGLSPASGLTALLDTTDAPLCRFEADGVTHTIWKIADPERITAIRSAIGSAPIVIADGHHRYETSLAYRDERRAADGDGGAADAVMTFVVELVEDELEVGPIHRLISGLPDDVDLLAAFDPYFESEPFSSSELPTIRELQELGGLALVTSDGTWLLRPRPDTIAATRDLDSSRLDLALTALPDHSLVYQHGVDHIDAAVRSGAAQAGVLLRPVRIDQIIEIAEGGEKMPPKSTFFAPKPRTGVVFRSID</sequence>
<protein>
    <submittedName>
        <fullName evidence="1">Unannotated protein</fullName>
    </submittedName>
</protein>